<evidence type="ECO:0008006" key="8">
    <source>
        <dbReference type="Google" id="ProtNLM"/>
    </source>
</evidence>
<evidence type="ECO:0000256" key="2">
    <source>
        <dbReference type="ARBA" id="ARBA00023043"/>
    </source>
</evidence>
<dbReference type="SUPFAM" id="SSF54695">
    <property type="entry name" value="POZ domain"/>
    <property type="match status" value="1"/>
</dbReference>
<dbReference type="VEuPathDB" id="FungiDB:AMAG_18710"/>
<protein>
    <recommendedName>
        <fullName evidence="8">BTB domain-containing protein</fullName>
    </recommendedName>
</protein>
<dbReference type="SMART" id="SM00225">
    <property type="entry name" value="BTB"/>
    <property type="match status" value="1"/>
</dbReference>
<dbReference type="InterPro" id="IPR000210">
    <property type="entry name" value="BTB/POZ_dom"/>
</dbReference>
<dbReference type="InterPro" id="IPR002083">
    <property type="entry name" value="MATH/TRAF_dom"/>
</dbReference>
<accession>A0A0L0SER4</accession>
<dbReference type="EMBL" id="GG745337">
    <property type="protein sequence ID" value="KNE60929.1"/>
    <property type="molecule type" value="Genomic_DNA"/>
</dbReference>
<dbReference type="CDD" id="cd18186">
    <property type="entry name" value="BTB_POZ_ZBTB_KLHL-like"/>
    <property type="match status" value="1"/>
</dbReference>
<evidence type="ECO:0000313" key="6">
    <source>
        <dbReference type="EMBL" id="KNE60929.1"/>
    </source>
</evidence>
<dbReference type="Pfam" id="PF22486">
    <property type="entry name" value="MATH_2"/>
    <property type="match status" value="1"/>
</dbReference>
<keyword evidence="1" id="KW-0677">Repeat</keyword>
<dbReference type="STRING" id="578462.A0A0L0SER4"/>
<evidence type="ECO:0000256" key="3">
    <source>
        <dbReference type="SAM" id="MobiDB-lite"/>
    </source>
</evidence>
<dbReference type="InterPro" id="IPR008974">
    <property type="entry name" value="TRAF-like"/>
</dbReference>
<dbReference type="eggNOG" id="KOG4350">
    <property type="taxonomic scope" value="Eukaryota"/>
</dbReference>
<reference evidence="6 7" key="1">
    <citation type="submission" date="2009-11" db="EMBL/GenBank/DDBJ databases">
        <title>Annotation of Allomyces macrogynus ATCC 38327.</title>
        <authorList>
            <consortium name="The Broad Institute Genome Sequencing Platform"/>
            <person name="Russ C."/>
            <person name="Cuomo C."/>
            <person name="Burger G."/>
            <person name="Gray M.W."/>
            <person name="Holland P.W.H."/>
            <person name="King N."/>
            <person name="Lang F.B.F."/>
            <person name="Roger A.J."/>
            <person name="Ruiz-Trillo I."/>
            <person name="Young S.K."/>
            <person name="Zeng Q."/>
            <person name="Gargeya S."/>
            <person name="Fitzgerald M."/>
            <person name="Haas B."/>
            <person name="Abouelleil A."/>
            <person name="Alvarado L."/>
            <person name="Arachchi H.M."/>
            <person name="Berlin A."/>
            <person name="Chapman S.B."/>
            <person name="Gearin G."/>
            <person name="Goldberg J."/>
            <person name="Griggs A."/>
            <person name="Gujja S."/>
            <person name="Hansen M."/>
            <person name="Heiman D."/>
            <person name="Howarth C."/>
            <person name="Larimer J."/>
            <person name="Lui A."/>
            <person name="MacDonald P.J.P."/>
            <person name="McCowen C."/>
            <person name="Montmayeur A."/>
            <person name="Murphy C."/>
            <person name="Neiman D."/>
            <person name="Pearson M."/>
            <person name="Priest M."/>
            <person name="Roberts A."/>
            <person name="Saif S."/>
            <person name="Shea T."/>
            <person name="Sisk P."/>
            <person name="Stolte C."/>
            <person name="Sykes S."/>
            <person name="Wortman J."/>
            <person name="Nusbaum C."/>
            <person name="Birren B."/>
        </authorList>
    </citation>
    <scope>NUCLEOTIDE SEQUENCE [LARGE SCALE GENOMIC DNA]</scope>
    <source>
        <strain evidence="6 7">ATCC 38327</strain>
    </source>
</reference>
<evidence type="ECO:0000256" key="1">
    <source>
        <dbReference type="ARBA" id="ARBA00022737"/>
    </source>
</evidence>
<dbReference type="Proteomes" id="UP000054350">
    <property type="component" value="Unassembled WGS sequence"/>
</dbReference>
<gene>
    <name evidence="6" type="ORF">AMAG_18710</name>
</gene>
<dbReference type="PANTHER" id="PTHR46231">
    <property type="entry name" value="ANKYRIN REPEAT AND BTB/POZ DOMAIN-CONTAINING PROTEIN 1"/>
    <property type="match status" value="1"/>
</dbReference>
<feature type="region of interest" description="Disordered" evidence="3">
    <location>
        <begin position="349"/>
        <end position="393"/>
    </location>
</feature>
<dbReference type="PROSITE" id="PS50144">
    <property type="entry name" value="MATH"/>
    <property type="match status" value="1"/>
</dbReference>
<dbReference type="Gene3D" id="3.30.710.10">
    <property type="entry name" value="Potassium Channel Kv1.1, Chain A"/>
    <property type="match status" value="1"/>
</dbReference>
<dbReference type="Gene3D" id="2.60.210.10">
    <property type="entry name" value="Apoptosis, Tumor Necrosis Factor Receptor Associated Protein 2, Chain A"/>
    <property type="match status" value="1"/>
</dbReference>
<sequence>MQGPARIGAPFLTTTPLPNPGDGSSAARTEPPGPHPDGLEYIYRWRVENWSQLTPATEYRSPAFYADELPWTIKVYKGRQRNPQAFSVYLGCDQPMVAIKKQLRIAFHVEHPAPSAGSAGQAGNAPASAPAEFVKYERPVWFSSRHSTWGEESLLTLPEVAASYVKDDVLSSVHDPPILPTSPLPDLFQSEMFSDVTVLVHWHAADTPTAFHAHRLVLASQSTYFATLLYSPHFAEAHQPTVTLTHTDPLAFQRLLAFLYGRADTTRATLDDLEVCLATADRFGADHWKPALMRDARQWIADATVWRVWALALAYGCATTAGQCAAYVAAHFARLARLVMAPETVVVPRSRRRRPSQPPRRTTRCRIWRRPAQPTPTEPGRERSGRSVGAEGS</sequence>
<dbReference type="PROSITE" id="PS50097">
    <property type="entry name" value="BTB"/>
    <property type="match status" value="1"/>
</dbReference>
<keyword evidence="2" id="KW-0040">ANK repeat</keyword>
<evidence type="ECO:0000259" key="4">
    <source>
        <dbReference type="PROSITE" id="PS50097"/>
    </source>
</evidence>
<reference evidence="7" key="2">
    <citation type="submission" date="2009-11" db="EMBL/GenBank/DDBJ databases">
        <title>The Genome Sequence of Allomyces macrogynus strain ATCC 38327.</title>
        <authorList>
            <consortium name="The Broad Institute Genome Sequencing Platform"/>
            <person name="Russ C."/>
            <person name="Cuomo C."/>
            <person name="Shea T."/>
            <person name="Young S.K."/>
            <person name="Zeng Q."/>
            <person name="Koehrsen M."/>
            <person name="Haas B."/>
            <person name="Borodovsky M."/>
            <person name="Guigo R."/>
            <person name="Alvarado L."/>
            <person name="Berlin A."/>
            <person name="Borenstein D."/>
            <person name="Chen Z."/>
            <person name="Engels R."/>
            <person name="Freedman E."/>
            <person name="Gellesch M."/>
            <person name="Goldberg J."/>
            <person name="Griggs A."/>
            <person name="Gujja S."/>
            <person name="Heiman D."/>
            <person name="Hepburn T."/>
            <person name="Howarth C."/>
            <person name="Jen D."/>
            <person name="Larson L."/>
            <person name="Lewis B."/>
            <person name="Mehta T."/>
            <person name="Park D."/>
            <person name="Pearson M."/>
            <person name="Roberts A."/>
            <person name="Saif S."/>
            <person name="Shenoy N."/>
            <person name="Sisk P."/>
            <person name="Stolte C."/>
            <person name="Sykes S."/>
            <person name="Walk T."/>
            <person name="White J."/>
            <person name="Yandava C."/>
            <person name="Burger G."/>
            <person name="Gray M.W."/>
            <person name="Holland P.W.H."/>
            <person name="King N."/>
            <person name="Lang F.B.F."/>
            <person name="Roger A.J."/>
            <person name="Ruiz-Trillo I."/>
            <person name="Lander E."/>
            <person name="Nusbaum C."/>
        </authorList>
    </citation>
    <scope>NUCLEOTIDE SEQUENCE [LARGE SCALE GENOMIC DNA]</scope>
    <source>
        <strain evidence="7">ATCC 38327</strain>
    </source>
</reference>
<dbReference type="Pfam" id="PF00651">
    <property type="entry name" value="BTB"/>
    <property type="match status" value="1"/>
</dbReference>
<evidence type="ECO:0000313" key="7">
    <source>
        <dbReference type="Proteomes" id="UP000054350"/>
    </source>
</evidence>
<dbReference type="AlphaFoldDB" id="A0A0L0SER4"/>
<keyword evidence="7" id="KW-1185">Reference proteome</keyword>
<feature type="compositionally biased region" description="Basic residues" evidence="3">
    <location>
        <begin position="349"/>
        <end position="369"/>
    </location>
</feature>
<dbReference type="OrthoDB" id="2256373at2759"/>
<dbReference type="SUPFAM" id="SSF49599">
    <property type="entry name" value="TRAF domain-like"/>
    <property type="match status" value="1"/>
</dbReference>
<feature type="domain" description="BTB" evidence="4">
    <location>
        <begin position="194"/>
        <end position="260"/>
    </location>
</feature>
<dbReference type="CDD" id="cd00121">
    <property type="entry name" value="MATH"/>
    <property type="match status" value="1"/>
</dbReference>
<organism evidence="6 7">
    <name type="scientific">Allomyces macrogynus (strain ATCC 38327)</name>
    <name type="common">Allomyces javanicus var. macrogynus</name>
    <dbReference type="NCBI Taxonomy" id="578462"/>
    <lineage>
        <taxon>Eukaryota</taxon>
        <taxon>Fungi</taxon>
        <taxon>Fungi incertae sedis</taxon>
        <taxon>Blastocladiomycota</taxon>
        <taxon>Blastocladiomycetes</taxon>
        <taxon>Blastocladiales</taxon>
        <taxon>Blastocladiaceae</taxon>
        <taxon>Allomyces</taxon>
    </lineage>
</organism>
<dbReference type="InterPro" id="IPR044515">
    <property type="entry name" value="ABTB1"/>
</dbReference>
<dbReference type="GO" id="GO:0005737">
    <property type="term" value="C:cytoplasm"/>
    <property type="evidence" value="ECO:0007669"/>
    <property type="project" value="TreeGrafter"/>
</dbReference>
<dbReference type="InterPro" id="IPR011333">
    <property type="entry name" value="SKP1/BTB/POZ_sf"/>
</dbReference>
<feature type="region of interest" description="Disordered" evidence="3">
    <location>
        <begin position="1"/>
        <end position="35"/>
    </location>
</feature>
<dbReference type="GO" id="GO:0000151">
    <property type="term" value="C:ubiquitin ligase complex"/>
    <property type="evidence" value="ECO:0007669"/>
    <property type="project" value="TreeGrafter"/>
</dbReference>
<dbReference type="PANTHER" id="PTHR46231:SF1">
    <property type="entry name" value="ANKYRIN REPEAT AND BTB_POZ DOMAIN-CONTAINING PROTEIN 1"/>
    <property type="match status" value="1"/>
</dbReference>
<name>A0A0L0SER4_ALLM3</name>
<feature type="domain" description="MATH" evidence="5">
    <location>
        <begin position="40"/>
        <end position="176"/>
    </location>
</feature>
<evidence type="ECO:0000259" key="5">
    <source>
        <dbReference type="PROSITE" id="PS50144"/>
    </source>
</evidence>
<proteinExistence type="predicted"/>